<evidence type="ECO:0000313" key="1">
    <source>
        <dbReference type="EMBL" id="SOB70937.1"/>
    </source>
</evidence>
<reference evidence="2" key="1">
    <citation type="submission" date="2017-09" db="EMBL/GenBank/DDBJ databases">
        <authorList>
            <person name="Shetty A S."/>
        </authorList>
    </citation>
    <scope>NUCLEOTIDE SEQUENCE [LARGE SCALE GENOMIC DNA]</scope>
</reference>
<dbReference type="STRING" id="39488.ERS852450_00842"/>
<accession>A0A285PNT0</accession>
<dbReference type="Proteomes" id="UP000217549">
    <property type="component" value="Chromosome I"/>
</dbReference>
<evidence type="ECO:0000313" key="2">
    <source>
        <dbReference type="Proteomes" id="UP000217549"/>
    </source>
</evidence>
<dbReference type="RefSeq" id="WP_096238952.1">
    <property type="nucleotide sequence ID" value="NZ_LT907978.1"/>
</dbReference>
<dbReference type="Gene3D" id="1.10.287.1060">
    <property type="entry name" value="ESAT-6-like"/>
    <property type="match status" value="1"/>
</dbReference>
<dbReference type="InterPro" id="IPR036689">
    <property type="entry name" value="ESAT-6-like_sf"/>
</dbReference>
<gene>
    <name evidence="1" type="ORF">EHLA_0169</name>
</gene>
<name>A0A285PNT0_9FIRM</name>
<dbReference type="KEGG" id="ehl:EHLA_0169"/>
<dbReference type="EMBL" id="LT907978">
    <property type="protein sequence ID" value="SOB70937.1"/>
    <property type="molecule type" value="Genomic_DNA"/>
</dbReference>
<sequence>MAQIIASTKEISNKKQALVTLSNSLKTQLTDLETLGSSLNSMWEGAAKEKYSKQLKVDIVKMQSLLRTILEFILILEKIIMIYNKAEKKNEVTAVS</sequence>
<dbReference type="SUPFAM" id="SSF140453">
    <property type="entry name" value="EsxAB dimer-like"/>
    <property type="match status" value="1"/>
</dbReference>
<proteinExistence type="predicted"/>
<protein>
    <submittedName>
        <fullName evidence="1">Type VII secretion system ESAT-6-like</fullName>
    </submittedName>
</protein>
<keyword evidence="2" id="KW-1185">Reference proteome</keyword>
<dbReference type="AlphaFoldDB" id="A0A285PNT0"/>
<organism evidence="1 2">
    <name type="scientific">Anaerobutyricum hallii</name>
    <dbReference type="NCBI Taxonomy" id="39488"/>
    <lineage>
        <taxon>Bacteria</taxon>
        <taxon>Bacillati</taxon>
        <taxon>Bacillota</taxon>
        <taxon>Clostridia</taxon>
        <taxon>Lachnospirales</taxon>
        <taxon>Lachnospiraceae</taxon>
        <taxon>Anaerobutyricum</taxon>
    </lineage>
</organism>